<dbReference type="EMBL" id="FNON01000006">
    <property type="protein sequence ID" value="SDY68106.1"/>
    <property type="molecule type" value="Genomic_DNA"/>
</dbReference>
<gene>
    <name evidence="2" type="ORF">SAMN05421504_106364</name>
</gene>
<dbReference type="AlphaFoldDB" id="A0A1H3LUS0"/>
<protein>
    <submittedName>
        <fullName evidence="2">Uncharacterized protein</fullName>
    </submittedName>
</protein>
<keyword evidence="3" id="KW-1185">Reference proteome</keyword>
<dbReference type="Proteomes" id="UP000199515">
    <property type="component" value="Unassembled WGS sequence"/>
</dbReference>
<accession>A0A1H3LUS0</accession>
<keyword evidence="1" id="KW-0732">Signal</keyword>
<evidence type="ECO:0000313" key="2">
    <source>
        <dbReference type="EMBL" id="SDY68106.1"/>
    </source>
</evidence>
<feature type="chain" id="PRO_5011776621" evidence="1">
    <location>
        <begin position="26"/>
        <end position="160"/>
    </location>
</feature>
<reference evidence="2 3" key="1">
    <citation type="submission" date="2016-10" db="EMBL/GenBank/DDBJ databases">
        <authorList>
            <person name="de Groot N.N."/>
        </authorList>
    </citation>
    <scope>NUCLEOTIDE SEQUENCE [LARGE SCALE GENOMIC DNA]</scope>
    <source>
        <strain evidence="2 3">CPCC 202699</strain>
    </source>
</reference>
<feature type="signal peptide" evidence="1">
    <location>
        <begin position="1"/>
        <end position="25"/>
    </location>
</feature>
<dbReference type="STRING" id="589385.SAMN05421504_106364"/>
<evidence type="ECO:0000313" key="3">
    <source>
        <dbReference type="Proteomes" id="UP000199515"/>
    </source>
</evidence>
<dbReference type="OrthoDB" id="3685630at2"/>
<evidence type="ECO:0000256" key="1">
    <source>
        <dbReference type="SAM" id="SignalP"/>
    </source>
</evidence>
<sequence>MFRRALTVVAVVAGIGSALAPAALAESSPETVDFVAEEGAYPFGGQSGHWVAGPDHEVMIREHDNVLKVDADANNGFDYFALEFTGPDGAALQPGAYDHAGGAHILAISAGLGCTDDYSAFTISRIERDGGQLVALDATFEQRCSGPDHPAFRGSVHFER</sequence>
<name>A0A1H3LUS0_9PSEU</name>
<dbReference type="RefSeq" id="WP_091293865.1">
    <property type="nucleotide sequence ID" value="NZ_FNON01000006.1"/>
</dbReference>
<organism evidence="2 3">
    <name type="scientific">Amycolatopsis xylanica</name>
    <dbReference type="NCBI Taxonomy" id="589385"/>
    <lineage>
        <taxon>Bacteria</taxon>
        <taxon>Bacillati</taxon>
        <taxon>Actinomycetota</taxon>
        <taxon>Actinomycetes</taxon>
        <taxon>Pseudonocardiales</taxon>
        <taxon>Pseudonocardiaceae</taxon>
        <taxon>Amycolatopsis</taxon>
    </lineage>
</organism>
<proteinExistence type="predicted"/>